<dbReference type="AlphaFoldDB" id="A0A6G1KJX2"/>
<organism evidence="1 2">
    <name type="scientific">Pleomassaria siparia CBS 279.74</name>
    <dbReference type="NCBI Taxonomy" id="1314801"/>
    <lineage>
        <taxon>Eukaryota</taxon>
        <taxon>Fungi</taxon>
        <taxon>Dikarya</taxon>
        <taxon>Ascomycota</taxon>
        <taxon>Pezizomycotina</taxon>
        <taxon>Dothideomycetes</taxon>
        <taxon>Pleosporomycetidae</taxon>
        <taxon>Pleosporales</taxon>
        <taxon>Pleomassariaceae</taxon>
        <taxon>Pleomassaria</taxon>
    </lineage>
</organism>
<keyword evidence="2" id="KW-1185">Reference proteome</keyword>
<gene>
    <name evidence="1" type="ORF">K504DRAFT_461508</name>
</gene>
<sequence length="63" mass="7137">MNSPTLPLPLPTVPHFLETGSEALPLVKFMCERSNGDYRWSGGARHDQGDALRHRWFVALAWC</sequence>
<protein>
    <submittedName>
        <fullName evidence="1">Uncharacterized protein</fullName>
    </submittedName>
</protein>
<name>A0A6G1KJX2_9PLEO</name>
<accession>A0A6G1KJX2</accession>
<dbReference type="EMBL" id="MU005765">
    <property type="protein sequence ID" value="KAF2712923.1"/>
    <property type="molecule type" value="Genomic_DNA"/>
</dbReference>
<evidence type="ECO:0000313" key="1">
    <source>
        <dbReference type="EMBL" id="KAF2712923.1"/>
    </source>
</evidence>
<dbReference type="Proteomes" id="UP000799428">
    <property type="component" value="Unassembled WGS sequence"/>
</dbReference>
<reference evidence="1" key="1">
    <citation type="journal article" date="2020" name="Stud. Mycol.">
        <title>101 Dothideomycetes genomes: a test case for predicting lifestyles and emergence of pathogens.</title>
        <authorList>
            <person name="Haridas S."/>
            <person name="Albert R."/>
            <person name="Binder M."/>
            <person name="Bloem J."/>
            <person name="Labutti K."/>
            <person name="Salamov A."/>
            <person name="Andreopoulos B."/>
            <person name="Baker S."/>
            <person name="Barry K."/>
            <person name="Bills G."/>
            <person name="Bluhm B."/>
            <person name="Cannon C."/>
            <person name="Castanera R."/>
            <person name="Culley D."/>
            <person name="Daum C."/>
            <person name="Ezra D."/>
            <person name="Gonzalez J."/>
            <person name="Henrissat B."/>
            <person name="Kuo A."/>
            <person name="Liang C."/>
            <person name="Lipzen A."/>
            <person name="Lutzoni F."/>
            <person name="Magnuson J."/>
            <person name="Mondo S."/>
            <person name="Nolan M."/>
            <person name="Ohm R."/>
            <person name="Pangilinan J."/>
            <person name="Park H.-J."/>
            <person name="Ramirez L."/>
            <person name="Alfaro M."/>
            <person name="Sun H."/>
            <person name="Tritt A."/>
            <person name="Yoshinaga Y."/>
            <person name="Zwiers L.-H."/>
            <person name="Turgeon B."/>
            <person name="Goodwin S."/>
            <person name="Spatafora J."/>
            <person name="Crous P."/>
            <person name="Grigoriev I."/>
        </authorList>
    </citation>
    <scope>NUCLEOTIDE SEQUENCE</scope>
    <source>
        <strain evidence="1">CBS 279.74</strain>
    </source>
</reference>
<proteinExistence type="predicted"/>
<evidence type="ECO:0000313" key="2">
    <source>
        <dbReference type="Proteomes" id="UP000799428"/>
    </source>
</evidence>